<reference evidence="7" key="1">
    <citation type="submission" date="2025-08" db="UniProtKB">
        <authorList>
            <consortium name="RefSeq"/>
        </authorList>
    </citation>
    <scope>IDENTIFICATION</scope>
    <source>
        <tissue evidence="7">Whole organism</tissue>
    </source>
</reference>
<evidence type="ECO:0000256" key="4">
    <source>
        <dbReference type="SAM" id="MobiDB-lite"/>
    </source>
</evidence>
<dbReference type="GO" id="GO:0006730">
    <property type="term" value="P:one-carbon metabolic process"/>
    <property type="evidence" value="ECO:0007669"/>
    <property type="project" value="UniProtKB-KW"/>
</dbReference>
<dbReference type="SMART" id="SM00996">
    <property type="entry name" value="AdoHcyase"/>
    <property type="match status" value="1"/>
</dbReference>
<proteinExistence type="predicted"/>
<keyword evidence="2" id="KW-0554">One-carbon metabolism</keyword>
<feature type="compositionally biased region" description="Low complexity" evidence="4">
    <location>
        <begin position="110"/>
        <end position="131"/>
    </location>
</feature>
<dbReference type="PANTHER" id="PTHR23420">
    <property type="entry name" value="ADENOSYLHOMOCYSTEINASE"/>
    <property type="match status" value="1"/>
</dbReference>
<feature type="region of interest" description="Disordered" evidence="4">
    <location>
        <begin position="1"/>
        <end position="30"/>
    </location>
</feature>
<gene>
    <name evidence="7" type="primary">LOC108677916</name>
</gene>
<evidence type="ECO:0000313" key="6">
    <source>
        <dbReference type="Proteomes" id="UP000694843"/>
    </source>
</evidence>
<feature type="compositionally biased region" description="Basic and acidic residues" evidence="4">
    <location>
        <begin position="1"/>
        <end position="15"/>
    </location>
</feature>
<dbReference type="Gene3D" id="3.40.50.1480">
    <property type="entry name" value="Adenosylhomocysteinase-like"/>
    <property type="match status" value="1"/>
</dbReference>
<dbReference type="RefSeq" id="XP_047737361.1">
    <property type="nucleotide sequence ID" value="XM_047881405.1"/>
</dbReference>
<sequence>MSDKAKEAELSEKMAKLPLTDADEPPLSKAVGSAEKEVHWADGAFQLCNTAQFLHALPLAILMQNPEASAKPTRKTSATELPSAEDKSIPTANTAPEPNYKRVPEDVIHSGSFENSGSERGSGSTSGTSSDEGSEGSKFAPCFNTGSRKAQNFESSKEVLDAIFGSGPEVKSVEVGDVATVNLCPKGERVTATASEHHNFGFDAPDGEENEKEESKSLTGGRIVRSRIRRSIIKGTKKSTDLSAAPSGGTKGKRRTRSRSLSQSSNDSYSTYSSYTGSSSDEDEVSPREKTQTTAAGFTDFCVKNLRQAEFGRREIDIAEQEMPGIVALRERAGKDSPLKGAKIVGCTHINAQTAVLIETLTALGASVRWAACNIFSTQNEVAAALAEKGLSVFAWRGESEEDFWWCIDKTVNAENWQPNLLLDDGGDATHLMIKKYPAMFKMVKGVCEESVTGVHRLYQLSKAGKLNVPAMNVNDSVTKTMFDNFYACRESIIDSLKRSTDVMFSGKQVY</sequence>
<evidence type="ECO:0000256" key="1">
    <source>
        <dbReference type="ARBA" id="ARBA00001911"/>
    </source>
</evidence>
<organism evidence="6 7">
    <name type="scientific">Hyalella azteca</name>
    <name type="common">Amphipod</name>
    <dbReference type="NCBI Taxonomy" id="294128"/>
    <lineage>
        <taxon>Eukaryota</taxon>
        <taxon>Metazoa</taxon>
        <taxon>Ecdysozoa</taxon>
        <taxon>Arthropoda</taxon>
        <taxon>Crustacea</taxon>
        <taxon>Multicrustacea</taxon>
        <taxon>Malacostraca</taxon>
        <taxon>Eumalacostraca</taxon>
        <taxon>Peracarida</taxon>
        <taxon>Amphipoda</taxon>
        <taxon>Senticaudata</taxon>
        <taxon>Talitrida</taxon>
        <taxon>Talitroidea</taxon>
        <taxon>Hyalellidae</taxon>
        <taxon>Hyalella</taxon>
    </lineage>
</organism>
<keyword evidence="6" id="KW-1185">Reference proteome</keyword>
<dbReference type="AlphaFoldDB" id="A0A979FK39"/>
<comment type="cofactor">
    <cofactor evidence="1">
        <name>NAD(+)</name>
        <dbReference type="ChEBI" id="CHEBI:57540"/>
    </cofactor>
</comment>
<feature type="region of interest" description="Disordered" evidence="4">
    <location>
        <begin position="68"/>
        <end position="143"/>
    </location>
</feature>
<dbReference type="Pfam" id="PF00670">
    <property type="entry name" value="AdoHcyase_NAD"/>
    <property type="match status" value="1"/>
</dbReference>
<feature type="compositionally biased region" description="Low complexity" evidence="4">
    <location>
        <begin position="259"/>
        <end position="279"/>
    </location>
</feature>
<evidence type="ECO:0000313" key="7">
    <source>
        <dbReference type="RefSeq" id="XP_047737361.1"/>
    </source>
</evidence>
<dbReference type="SUPFAM" id="SSF52283">
    <property type="entry name" value="Formate/glycerate dehydrogenase catalytic domain-like"/>
    <property type="match status" value="1"/>
</dbReference>
<dbReference type="PANTHER" id="PTHR23420:SF0">
    <property type="entry name" value="ADENOSYLHOMOCYSTEINASE"/>
    <property type="match status" value="1"/>
</dbReference>
<dbReference type="GeneID" id="108677916"/>
<dbReference type="InterPro" id="IPR015878">
    <property type="entry name" value="Ado_hCys_hydrolase_NAD-bd"/>
</dbReference>
<dbReference type="FunFam" id="3.40.50.1480:FF:000002">
    <property type="entry name" value="Adenosylhomocysteinase"/>
    <property type="match status" value="1"/>
</dbReference>
<dbReference type="GO" id="GO:0033353">
    <property type="term" value="P:S-adenosylmethionine cycle"/>
    <property type="evidence" value="ECO:0007669"/>
    <property type="project" value="TreeGrafter"/>
</dbReference>
<dbReference type="Pfam" id="PF05221">
    <property type="entry name" value="AdoHcyase"/>
    <property type="match status" value="1"/>
</dbReference>
<feature type="domain" description="S-adenosyl-L-homocysteine hydrolase NAD binding" evidence="5">
    <location>
        <begin position="485"/>
        <end position="510"/>
    </location>
</feature>
<dbReference type="GO" id="GO:0005829">
    <property type="term" value="C:cytosol"/>
    <property type="evidence" value="ECO:0007669"/>
    <property type="project" value="TreeGrafter"/>
</dbReference>
<feature type="region of interest" description="Disordered" evidence="4">
    <location>
        <begin position="198"/>
        <end position="223"/>
    </location>
</feature>
<feature type="compositionally biased region" description="Basic and acidic residues" evidence="4">
    <location>
        <begin position="99"/>
        <end position="108"/>
    </location>
</feature>
<dbReference type="PROSITE" id="PS00738">
    <property type="entry name" value="ADOHCYASE_1"/>
    <property type="match status" value="1"/>
</dbReference>
<dbReference type="Proteomes" id="UP000694843">
    <property type="component" value="Unplaced"/>
</dbReference>
<evidence type="ECO:0000256" key="3">
    <source>
        <dbReference type="ARBA" id="ARBA00023027"/>
    </source>
</evidence>
<dbReference type="InterPro" id="IPR000043">
    <property type="entry name" value="Adenosylhomocysteinase-like"/>
</dbReference>
<dbReference type="InterPro" id="IPR020082">
    <property type="entry name" value="S-Ado-L-homoCys_hydrolase_CS"/>
</dbReference>
<accession>A0A979FK39</accession>
<evidence type="ECO:0000256" key="2">
    <source>
        <dbReference type="ARBA" id="ARBA00022563"/>
    </source>
</evidence>
<evidence type="ECO:0000259" key="5">
    <source>
        <dbReference type="Pfam" id="PF00670"/>
    </source>
</evidence>
<protein>
    <submittedName>
        <fullName evidence="7">Adenosylhomocysteinase-like 1 isoform X4</fullName>
    </submittedName>
</protein>
<name>A0A979FK39_HYAAZ</name>
<feature type="region of interest" description="Disordered" evidence="4">
    <location>
        <begin position="235"/>
        <end position="292"/>
    </location>
</feature>
<keyword evidence="3" id="KW-0520">NAD</keyword>
<dbReference type="InterPro" id="IPR042172">
    <property type="entry name" value="Adenosylhomocyst_ase-like_sf"/>
</dbReference>